<dbReference type="VEuPathDB" id="FungiDB:RhiirFUN_023534"/>
<dbReference type="AlphaFoldDB" id="U9UPY6"/>
<accession>U9UPY6</accession>
<proteinExistence type="predicted"/>
<dbReference type="HOGENOM" id="CLU_1836172_0_0_1"/>
<organism evidence="1">
    <name type="scientific">Rhizophagus irregularis (strain DAOM 181602 / DAOM 197198 / MUCL 43194)</name>
    <name type="common">Arbuscular mycorrhizal fungus</name>
    <name type="synonym">Glomus intraradices</name>
    <dbReference type="NCBI Taxonomy" id="747089"/>
    <lineage>
        <taxon>Eukaryota</taxon>
        <taxon>Fungi</taxon>
        <taxon>Fungi incertae sedis</taxon>
        <taxon>Mucoromycota</taxon>
        <taxon>Glomeromycotina</taxon>
        <taxon>Glomeromycetes</taxon>
        <taxon>Glomerales</taxon>
        <taxon>Glomeraceae</taxon>
        <taxon>Rhizophagus</taxon>
    </lineage>
</organism>
<name>U9UPY6_RHIID</name>
<sequence>MRHLKRLLFGIILLSSFGFLFGTKESEDKKEPELDIEANSINSKGSDEKKAEELKLMEKQTFKKYFIKTMKEFAIPLWIPILSIVTTGVVIILVVLTLYNYLAVSSFLSLKESILLGEYYGYRGYLFFSNFQWFLLFFQQ</sequence>
<gene>
    <name evidence="1" type="ORF">GLOINDRAFT_16420</name>
</gene>
<evidence type="ECO:0000313" key="1">
    <source>
        <dbReference type="EMBL" id="ESA22455.1"/>
    </source>
</evidence>
<dbReference type="EMBL" id="KI275574">
    <property type="protein sequence ID" value="ESA22455.1"/>
    <property type="molecule type" value="Genomic_DNA"/>
</dbReference>
<reference evidence="1" key="1">
    <citation type="submission" date="2013-07" db="EMBL/GenBank/DDBJ databases">
        <title>The genome of an arbuscular mycorrhizal fungus provides insights into the evolution of the oldest plant symbiosis.</title>
        <authorList>
            <consortium name="DOE Joint Genome Institute"/>
            <person name="Tisserant E."/>
            <person name="Malbreil M."/>
            <person name="Kuo A."/>
            <person name="Kohler A."/>
            <person name="Symeonidi A."/>
            <person name="Balestrini R."/>
            <person name="Charron P."/>
            <person name="Duensing N."/>
            <person name="Frei-dit-Frey N."/>
            <person name="Gianinazzi-Pearson V."/>
            <person name="Gilbert B."/>
            <person name="Handa Y."/>
            <person name="Hijri M."/>
            <person name="Kaul R."/>
            <person name="Kawaguchi M."/>
            <person name="Krajinski F."/>
            <person name="Lammers P."/>
            <person name="Lapierre D."/>
            <person name="Masclaux F.G."/>
            <person name="Murat C."/>
            <person name="Morin E."/>
            <person name="Ndikumana S."/>
            <person name="Pagni M."/>
            <person name="Petitpierre D."/>
            <person name="Requena N."/>
            <person name="Rosikiewicz P."/>
            <person name="Riley R."/>
            <person name="Saito K."/>
            <person name="San Clemente H."/>
            <person name="Shapiro H."/>
            <person name="van Tuinen D."/>
            <person name="Becard G."/>
            <person name="Bonfante P."/>
            <person name="Paszkowski U."/>
            <person name="Shachar-Hill Y."/>
            <person name="Young J.P."/>
            <person name="Sanders I.R."/>
            <person name="Henrissat B."/>
            <person name="Rensing S.A."/>
            <person name="Grigoriev I.V."/>
            <person name="Corradi N."/>
            <person name="Roux C."/>
            <person name="Martin F."/>
        </authorList>
    </citation>
    <scope>NUCLEOTIDE SEQUENCE</scope>
    <source>
        <strain evidence="1">DAOM 197198</strain>
    </source>
</reference>
<protein>
    <submittedName>
        <fullName evidence="1">Uncharacterized protein</fullName>
    </submittedName>
</protein>